<accession>A0AAD9XC83</accession>
<dbReference type="PANTHER" id="PTHR33116:SF75">
    <property type="entry name" value="RIBONUCLEASE H PROTEIN"/>
    <property type="match status" value="1"/>
</dbReference>
<reference evidence="1" key="1">
    <citation type="journal article" date="2023" name="Plant J.">
        <title>Genome sequences and population genomics provide insights into the demographic history, inbreeding, and mutation load of two 'living fossil' tree species of Dipteronia.</title>
        <authorList>
            <person name="Feng Y."/>
            <person name="Comes H.P."/>
            <person name="Chen J."/>
            <person name="Zhu S."/>
            <person name="Lu R."/>
            <person name="Zhang X."/>
            <person name="Li P."/>
            <person name="Qiu J."/>
            <person name="Olsen K.M."/>
            <person name="Qiu Y."/>
        </authorList>
    </citation>
    <scope>NUCLEOTIDE SEQUENCE</scope>
    <source>
        <strain evidence="1">KIB01</strain>
    </source>
</reference>
<name>A0AAD9XC83_9ROSI</name>
<dbReference type="Proteomes" id="UP001280121">
    <property type="component" value="Unassembled WGS sequence"/>
</dbReference>
<evidence type="ECO:0000313" key="1">
    <source>
        <dbReference type="EMBL" id="KAK2656705.1"/>
    </source>
</evidence>
<dbReference type="PANTHER" id="PTHR33116">
    <property type="entry name" value="REVERSE TRANSCRIPTASE ZINC-BINDING DOMAIN-CONTAINING PROTEIN-RELATED-RELATED"/>
    <property type="match status" value="1"/>
</dbReference>
<keyword evidence="2" id="KW-1185">Reference proteome</keyword>
<dbReference type="EMBL" id="JANJYI010000003">
    <property type="protein sequence ID" value="KAK2656705.1"/>
    <property type="molecule type" value="Genomic_DNA"/>
</dbReference>
<evidence type="ECO:0000313" key="2">
    <source>
        <dbReference type="Proteomes" id="UP001280121"/>
    </source>
</evidence>
<organism evidence="1 2">
    <name type="scientific">Dipteronia dyeriana</name>
    <dbReference type="NCBI Taxonomy" id="168575"/>
    <lineage>
        <taxon>Eukaryota</taxon>
        <taxon>Viridiplantae</taxon>
        <taxon>Streptophyta</taxon>
        <taxon>Embryophyta</taxon>
        <taxon>Tracheophyta</taxon>
        <taxon>Spermatophyta</taxon>
        <taxon>Magnoliopsida</taxon>
        <taxon>eudicotyledons</taxon>
        <taxon>Gunneridae</taxon>
        <taxon>Pentapetalae</taxon>
        <taxon>rosids</taxon>
        <taxon>malvids</taxon>
        <taxon>Sapindales</taxon>
        <taxon>Sapindaceae</taxon>
        <taxon>Hippocastanoideae</taxon>
        <taxon>Acereae</taxon>
        <taxon>Dipteronia</taxon>
    </lineage>
</organism>
<sequence length="186" mass="21025">MASIPTYFISIFKIPASVANKVEKLQRDFLWGDGRNKRKIHYVKWSDVCKKKAIGGLGIGCILDKNKGILAKWVWRFGTERGALWGKVIVAKYRINGNQLLWFGSLSPTDSFFVKAVNNLWKEGSISAVLIEEGFGVVIGKEDRADFWNDIKWNSRSLKAAFPRVFALAAKKNGPTLEFGRWIDAK</sequence>
<proteinExistence type="predicted"/>
<dbReference type="AlphaFoldDB" id="A0AAD9XC83"/>
<comment type="caution">
    <text evidence="1">The sequence shown here is derived from an EMBL/GenBank/DDBJ whole genome shotgun (WGS) entry which is preliminary data.</text>
</comment>
<protein>
    <submittedName>
        <fullName evidence="1">Uncharacterized protein</fullName>
    </submittedName>
</protein>
<gene>
    <name evidence="1" type="ORF">Ddye_009757</name>
</gene>